<dbReference type="InterPro" id="IPR000873">
    <property type="entry name" value="AMP-dep_synth/lig_dom"/>
</dbReference>
<sequence length="529" mass="57971">MSVIYDYFHRAATRFPDKLALVDAEDTYTYAQLLAEIETLACKIIDKSGQQRPRVALITDNQKDNICTCLAIAKLNGCCIPMNGQLLPAQLIRACQAVDANILAGSAGAIQKTAQAKHAIATIDLSAVDLSAVSQNNAEISQGNNRVSAELDARIASWQGAQDFLITLSSGSTGAPKPIMISQQVKLERAKQSWELYHLTERDVSLCASPFFHSLGQRLTFVPLLLGCTMVHLGKFTPSQWLNLVEQYQVSFVISVSSHLYALKKQLIANAKQLTSLNTIVTSSAPIDAKFKAQVFNAIGCDFHEIYGATEIAVATNLSPAQASAKYQTVGSACNNIDLVILDDEYKEVTKDTVGEIAVRTPLAFSGYYQQQVLTQQSFHKEYFLTGDLGEKDADGFLSYVGRKKDIIISGGINIYPKDIESVLLQHSAIHEIAVIGVEDTLLGEVIVAICIAEPNTIESKKIESELRKLANKQLAAFQRPLKYFFPDELPLTATGKVSKLMLREQYSKLNDGWTDSLRMMLYGGSADD</sequence>
<dbReference type="OrthoDB" id="9803968at2"/>
<protein>
    <submittedName>
        <fullName evidence="5">Long-chain fatty acid--CoA ligase</fullName>
    </submittedName>
</protein>
<feature type="domain" description="AMP-dependent synthetase/ligase" evidence="3">
    <location>
        <begin position="8"/>
        <end position="369"/>
    </location>
</feature>
<dbReference type="Proteomes" id="UP000291106">
    <property type="component" value="Chromosome"/>
</dbReference>
<proteinExistence type="inferred from homology"/>
<evidence type="ECO:0000256" key="1">
    <source>
        <dbReference type="ARBA" id="ARBA00006432"/>
    </source>
</evidence>
<keyword evidence="6" id="KW-1185">Reference proteome</keyword>
<dbReference type="EMBL" id="CP036200">
    <property type="protein sequence ID" value="QBF84007.1"/>
    <property type="molecule type" value="Genomic_DNA"/>
</dbReference>
<dbReference type="PANTHER" id="PTHR43201:SF5">
    <property type="entry name" value="MEDIUM-CHAIN ACYL-COA LIGASE ACSF2, MITOCHONDRIAL"/>
    <property type="match status" value="1"/>
</dbReference>
<dbReference type="GO" id="GO:0031956">
    <property type="term" value="F:medium-chain fatty acid-CoA ligase activity"/>
    <property type="evidence" value="ECO:0007669"/>
    <property type="project" value="TreeGrafter"/>
</dbReference>
<dbReference type="GO" id="GO:0006631">
    <property type="term" value="P:fatty acid metabolic process"/>
    <property type="evidence" value="ECO:0007669"/>
    <property type="project" value="TreeGrafter"/>
</dbReference>
<dbReference type="Pfam" id="PF13193">
    <property type="entry name" value="AMP-binding_C"/>
    <property type="match status" value="1"/>
</dbReference>
<evidence type="ECO:0000256" key="2">
    <source>
        <dbReference type="ARBA" id="ARBA00022598"/>
    </source>
</evidence>
<dbReference type="Gene3D" id="3.30.300.30">
    <property type="match status" value="1"/>
</dbReference>
<dbReference type="InterPro" id="IPR045851">
    <property type="entry name" value="AMP-bd_C_sf"/>
</dbReference>
<feature type="domain" description="AMP-binding enzyme C-terminal" evidence="4">
    <location>
        <begin position="420"/>
        <end position="497"/>
    </location>
</feature>
<gene>
    <name evidence="5" type="ORF">EXU30_16005</name>
</gene>
<comment type="similarity">
    <text evidence="1">Belongs to the ATP-dependent AMP-binding enzyme family.</text>
</comment>
<keyword evidence="2 5" id="KW-0436">Ligase</keyword>
<dbReference type="Pfam" id="PF00501">
    <property type="entry name" value="AMP-binding"/>
    <property type="match status" value="1"/>
</dbReference>
<dbReference type="InterPro" id="IPR025110">
    <property type="entry name" value="AMP-bd_C"/>
</dbReference>
<evidence type="ECO:0000313" key="6">
    <source>
        <dbReference type="Proteomes" id="UP000291106"/>
    </source>
</evidence>
<dbReference type="AlphaFoldDB" id="A0A411PKG2"/>
<dbReference type="InterPro" id="IPR020845">
    <property type="entry name" value="AMP-binding_CS"/>
</dbReference>
<dbReference type="KEGG" id="smai:EXU30_16005"/>
<reference evidence="5 6" key="1">
    <citation type="submission" date="2019-02" db="EMBL/GenBank/DDBJ databases">
        <title>Shewanella sp. D4-2 isolated from Dokdo Island.</title>
        <authorList>
            <person name="Baek K."/>
        </authorList>
    </citation>
    <scope>NUCLEOTIDE SEQUENCE [LARGE SCALE GENOMIC DNA]</scope>
    <source>
        <strain evidence="5 6">D4-2</strain>
    </source>
</reference>
<dbReference type="PANTHER" id="PTHR43201">
    <property type="entry name" value="ACYL-COA SYNTHETASE"/>
    <property type="match status" value="1"/>
</dbReference>
<evidence type="ECO:0000259" key="3">
    <source>
        <dbReference type="Pfam" id="PF00501"/>
    </source>
</evidence>
<dbReference type="InterPro" id="IPR042099">
    <property type="entry name" value="ANL_N_sf"/>
</dbReference>
<dbReference type="PROSITE" id="PS00455">
    <property type="entry name" value="AMP_BINDING"/>
    <property type="match status" value="1"/>
</dbReference>
<dbReference type="SUPFAM" id="SSF56801">
    <property type="entry name" value="Acetyl-CoA synthetase-like"/>
    <property type="match status" value="1"/>
</dbReference>
<accession>A0A411PKG2</accession>
<dbReference type="RefSeq" id="WP_130601687.1">
    <property type="nucleotide sequence ID" value="NZ_CP036200.1"/>
</dbReference>
<dbReference type="CDD" id="cd04433">
    <property type="entry name" value="AFD_class_I"/>
    <property type="match status" value="1"/>
</dbReference>
<evidence type="ECO:0000313" key="5">
    <source>
        <dbReference type="EMBL" id="QBF84007.1"/>
    </source>
</evidence>
<organism evidence="5 6">
    <name type="scientific">Shewanella maritima</name>
    <dbReference type="NCBI Taxonomy" id="2520507"/>
    <lineage>
        <taxon>Bacteria</taxon>
        <taxon>Pseudomonadati</taxon>
        <taxon>Pseudomonadota</taxon>
        <taxon>Gammaproteobacteria</taxon>
        <taxon>Alteromonadales</taxon>
        <taxon>Shewanellaceae</taxon>
        <taxon>Shewanella</taxon>
    </lineage>
</organism>
<evidence type="ECO:0000259" key="4">
    <source>
        <dbReference type="Pfam" id="PF13193"/>
    </source>
</evidence>
<name>A0A411PKG2_9GAMM</name>
<dbReference type="Gene3D" id="3.40.50.12780">
    <property type="entry name" value="N-terminal domain of ligase-like"/>
    <property type="match status" value="1"/>
</dbReference>